<reference evidence="2 3" key="1">
    <citation type="journal article" date="2019" name="Genome Biol. Evol.">
        <title>Insights into the evolution of the New World diploid cottons (Gossypium, subgenus Houzingenia) based on genome sequencing.</title>
        <authorList>
            <person name="Grover C.E."/>
            <person name="Arick M.A. 2nd"/>
            <person name="Thrash A."/>
            <person name="Conover J.L."/>
            <person name="Sanders W.S."/>
            <person name="Peterson D.G."/>
            <person name="Frelichowski J.E."/>
            <person name="Scheffler J.A."/>
            <person name="Scheffler B.E."/>
            <person name="Wendel J.F."/>
        </authorList>
    </citation>
    <scope>NUCLEOTIDE SEQUENCE [LARGE SCALE GENOMIC DNA]</scope>
    <source>
        <strain evidence="2">27</strain>
        <tissue evidence="2">Leaf</tissue>
    </source>
</reference>
<accession>A0A7J8RNK9</accession>
<dbReference type="EMBL" id="JABFAC010000006">
    <property type="protein sequence ID" value="MBA0614932.1"/>
    <property type="molecule type" value="Genomic_DNA"/>
</dbReference>
<dbReference type="AlphaFoldDB" id="A0A7J8RNK9"/>
<proteinExistence type="predicted"/>
<evidence type="ECO:0000256" key="1">
    <source>
        <dbReference type="SAM" id="Coils"/>
    </source>
</evidence>
<dbReference type="Proteomes" id="UP000593561">
    <property type="component" value="Unassembled WGS sequence"/>
</dbReference>
<keyword evidence="3" id="KW-1185">Reference proteome</keyword>
<protein>
    <submittedName>
        <fullName evidence="2">Uncharacterized protein</fullName>
    </submittedName>
</protein>
<keyword evidence="1" id="KW-0175">Coiled coil</keyword>
<sequence>MKETFDLVEGCIDGFHSMEEQLRDFVLDSLGANAEKMNELVNSTTKKLAEKDENLEDIVLAIKKEIKELKGELTIYKATLSNGMLSSRLRQQAIDVPKPEKSTDEKRGGNIIGTWEEFQRELKKQFYPQYAEKEAQAKLHRLTEKEVFYWFEDGLKPWAKNEF</sequence>
<comment type="caution">
    <text evidence="2">The sequence shown here is derived from an EMBL/GenBank/DDBJ whole genome shotgun (WGS) entry which is preliminary data.</text>
</comment>
<organism evidence="2 3">
    <name type="scientific">Gossypium davidsonii</name>
    <name type="common">Davidson's cotton</name>
    <name type="synonym">Gossypium klotzschianum subsp. davidsonii</name>
    <dbReference type="NCBI Taxonomy" id="34287"/>
    <lineage>
        <taxon>Eukaryota</taxon>
        <taxon>Viridiplantae</taxon>
        <taxon>Streptophyta</taxon>
        <taxon>Embryophyta</taxon>
        <taxon>Tracheophyta</taxon>
        <taxon>Spermatophyta</taxon>
        <taxon>Magnoliopsida</taxon>
        <taxon>eudicotyledons</taxon>
        <taxon>Gunneridae</taxon>
        <taxon>Pentapetalae</taxon>
        <taxon>rosids</taxon>
        <taxon>malvids</taxon>
        <taxon>Malvales</taxon>
        <taxon>Malvaceae</taxon>
        <taxon>Malvoideae</taxon>
        <taxon>Gossypium</taxon>
    </lineage>
</organism>
<evidence type="ECO:0000313" key="3">
    <source>
        <dbReference type="Proteomes" id="UP000593561"/>
    </source>
</evidence>
<name>A0A7J8RNK9_GOSDV</name>
<feature type="coiled-coil region" evidence="1">
    <location>
        <begin position="34"/>
        <end position="72"/>
    </location>
</feature>
<gene>
    <name evidence="2" type="ORF">Godav_015145</name>
</gene>
<evidence type="ECO:0000313" key="2">
    <source>
        <dbReference type="EMBL" id="MBA0614932.1"/>
    </source>
</evidence>